<keyword evidence="2" id="KW-1185">Reference proteome</keyword>
<dbReference type="InterPro" id="IPR043502">
    <property type="entry name" value="DNA/RNA_pol_sf"/>
</dbReference>
<name>A0A9Q3HEK9_9BASI</name>
<proteinExistence type="predicted"/>
<dbReference type="SUPFAM" id="SSF56672">
    <property type="entry name" value="DNA/RNA polymerases"/>
    <property type="match status" value="1"/>
</dbReference>
<dbReference type="Proteomes" id="UP000765509">
    <property type="component" value="Unassembled WGS sequence"/>
</dbReference>
<accession>A0A9Q3HEK9</accession>
<dbReference type="InterPro" id="IPR043128">
    <property type="entry name" value="Rev_trsase/Diguanyl_cyclase"/>
</dbReference>
<evidence type="ECO:0000313" key="1">
    <source>
        <dbReference type="EMBL" id="MBW0502121.1"/>
    </source>
</evidence>
<sequence>MKKDLIAILFQYMDSFASNNEPVGQIKGHGVDIMLNVKIPYPPLLGIPDYPYIPRAREALEAHINKLIKLGFLRNFGHNEGVEVTAPVIITYYNDKSRTVGALRELNSYTIPDRYTIPIINGTFTQLSKARFITSINELNDFH</sequence>
<organism evidence="1 2">
    <name type="scientific">Austropuccinia psidii MF-1</name>
    <dbReference type="NCBI Taxonomy" id="1389203"/>
    <lineage>
        <taxon>Eukaryota</taxon>
        <taxon>Fungi</taxon>
        <taxon>Dikarya</taxon>
        <taxon>Basidiomycota</taxon>
        <taxon>Pucciniomycotina</taxon>
        <taxon>Pucciniomycetes</taxon>
        <taxon>Pucciniales</taxon>
        <taxon>Sphaerophragmiaceae</taxon>
        <taxon>Austropuccinia</taxon>
    </lineage>
</organism>
<gene>
    <name evidence="1" type="ORF">O181_041836</name>
</gene>
<reference evidence="1" key="1">
    <citation type="submission" date="2021-03" db="EMBL/GenBank/DDBJ databases">
        <title>Draft genome sequence of rust myrtle Austropuccinia psidii MF-1, a brazilian biotype.</title>
        <authorList>
            <person name="Quecine M.C."/>
            <person name="Pachon D.M.R."/>
            <person name="Bonatelli M.L."/>
            <person name="Correr F.H."/>
            <person name="Franceschini L.M."/>
            <person name="Leite T.F."/>
            <person name="Margarido G.R.A."/>
            <person name="Almeida C.A."/>
            <person name="Ferrarezi J.A."/>
            <person name="Labate C.A."/>
        </authorList>
    </citation>
    <scope>NUCLEOTIDE SEQUENCE</scope>
    <source>
        <strain evidence="1">MF-1</strain>
    </source>
</reference>
<dbReference type="Gene3D" id="3.30.70.270">
    <property type="match status" value="1"/>
</dbReference>
<protein>
    <submittedName>
        <fullName evidence="1">Uncharacterized protein</fullName>
    </submittedName>
</protein>
<dbReference type="EMBL" id="AVOT02016664">
    <property type="protein sequence ID" value="MBW0502121.1"/>
    <property type="molecule type" value="Genomic_DNA"/>
</dbReference>
<dbReference type="Gene3D" id="3.10.10.10">
    <property type="entry name" value="HIV Type 1 Reverse Transcriptase, subunit A, domain 1"/>
    <property type="match status" value="1"/>
</dbReference>
<evidence type="ECO:0000313" key="2">
    <source>
        <dbReference type="Proteomes" id="UP000765509"/>
    </source>
</evidence>
<dbReference type="AlphaFoldDB" id="A0A9Q3HEK9"/>
<comment type="caution">
    <text evidence="1">The sequence shown here is derived from an EMBL/GenBank/DDBJ whole genome shotgun (WGS) entry which is preliminary data.</text>
</comment>
<dbReference type="OrthoDB" id="3250101at2759"/>